<proteinExistence type="predicted"/>
<dbReference type="RefSeq" id="XP_006696313.1">
    <property type="nucleotide sequence ID" value="XM_006696250.1"/>
</dbReference>
<dbReference type="HOGENOM" id="CLU_1834937_0_0_1"/>
<dbReference type="Proteomes" id="UP000008066">
    <property type="component" value="Unassembled WGS sequence"/>
</dbReference>
<dbReference type="EMBL" id="GL988046">
    <property type="protein sequence ID" value="EGS17982.1"/>
    <property type="molecule type" value="Genomic_DNA"/>
</dbReference>
<accession>G0SEW6</accession>
<gene>
    <name evidence="2" type="ORF">CTHT_0059950</name>
</gene>
<evidence type="ECO:0000313" key="3">
    <source>
        <dbReference type="Proteomes" id="UP000008066"/>
    </source>
</evidence>
<evidence type="ECO:0000256" key="1">
    <source>
        <dbReference type="SAM" id="MobiDB-lite"/>
    </source>
</evidence>
<dbReference type="GeneID" id="18260033"/>
<evidence type="ECO:0000313" key="2">
    <source>
        <dbReference type="EMBL" id="EGS17982.1"/>
    </source>
</evidence>
<protein>
    <submittedName>
        <fullName evidence="2">Uncharacterized protein</fullName>
    </submittedName>
</protein>
<dbReference type="KEGG" id="cthr:CTHT_0059950"/>
<sequence>MGSKPRAKATPRVSNPKVLLRIQIAVDTALGAKAPGPWVANYRAIDLFRQKAFSKPDVASSNPHVTLHYNVSLTAATDVRNPHPLQNLVFSPLSKKSTDVGTAVLSNSPPPRHGVSLPPNSWHVLARRRASPDSGQGEGG</sequence>
<reference evidence="2 3" key="1">
    <citation type="journal article" date="2011" name="Cell">
        <title>Insight into structure and assembly of the nuclear pore complex by utilizing the genome of a eukaryotic thermophile.</title>
        <authorList>
            <person name="Amlacher S."/>
            <person name="Sarges P."/>
            <person name="Flemming D."/>
            <person name="van Noort V."/>
            <person name="Kunze R."/>
            <person name="Devos D.P."/>
            <person name="Arumugam M."/>
            <person name="Bork P."/>
            <person name="Hurt E."/>
        </authorList>
    </citation>
    <scope>NUCLEOTIDE SEQUENCE [LARGE SCALE GENOMIC DNA]</scope>
    <source>
        <strain evidence="3">DSM 1495 / CBS 144.50 / IMI 039719</strain>
    </source>
</reference>
<organism evidence="3">
    <name type="scientific">Chaetomium thermophilum (strain DSM 1495 / CBS 144.50 / IMI 039719)</name>
    <name type="common">Thermochaetoides thermophila</name>
    <dbReference type="NCBI Taxonomy" id="759272"/>
    <lineage>
        <taxon>Eukaryota</taxon>
        <taxon>Fungi</taxon>
        <taxon>Dikarya</taxon>
        <taxon>Ascomycota</taxon>
        <taxon>Pezizomycotina</taxon>
        <taxon>Sordariomycetes</taxon>
        <taxon>Sordariomycetidae</taxon>
        <taxon>Sordariales</taxon>
        <taxon>Chaetomiaceae</taxon>
        <taxon>Thermochaetoides</taxon>
    </lineage>
</organism>
<dbReference type="AlphaFoldDB" id="G0SEW6"/>
<keyword evidence="3" id="KW-1185">Reference proteome</keyword>
<feature type="region of interest" description="Disordered" evidence="1">
    <location>
        <begin position="99"/>
        <end position="121"/>
    </location>
</feature>
<name>G0SEW6_CHATD</name>